<evidence type="ECO:0000313" key="2">
    <source>
        <dbReference type="Proteomes" id="UP000505210"/>
    </source>
</evidence>
<keyword evidence="2" id="KW-1185">Reference proteome</keyword>
<dbReference type="RefSeq" id="WP_172354428.1">
    <property type="nucleotide sequence ID" value="NZ_CP053661.1"/>
</dbReference>
<reference evidence="1 2" key="1">
    <citation type="submission" date="2020-05" db="EMBL/GenBank/DDBJ databases">
        <title>Complete genome sequence of of a novel Thermoleptolyngbya strain isolated from hot springs of Ganzi, Sichuan China.</title>
        <authorList>
            <person name="Tang J."/>
            <person name="Daroch M."/>
            <person name="Li L."/>
            <person name="Waleron K."/>
            <person name="Waleron M."/>
            <person name="Waleron M."/>
        </authorList>
    </citation>
    <scope>NUCLEOTIDE SEQUENCE [LARGE SCALE GENOMIC DNA]</scope>
    <source>
        <strain evidence="1 2">PKUAC-SCTA183</strain>
    </source>
</reference>
<dbReference type="EMBL" id="CP053661">
    <property type="protein sequence ID" value="QKD82031.1"/>
    <property type="molecule type" value="Genomic_DNA"/>
</dbReference>
<dbReference type="KEGG" id="theu:HPC62_07300"/>
<gene>
    <name evidence="1" type="ORF">HPC62_07300</name>
</gene>
<organism evidence="1 2">
    <name type="scientific">Thermoleptolyngbya sichuanensis A183</name>
    <dbReference type="NCBI Taxonomy" id="2737172"/>
    <lineage>
        <taxon>Bacteria</taxon>
        <taxon>Bacillati</taxon>
        <taxon>Cyanobacteriota</taxon>
        <taxon>Cyanophyceae</taxon>
        <taxon>Oculatellales</taxon>
        <taxon>Oculatellaceae</taxon>
        <taxon>Thermoleptolyngbya</taxon>
        <taxon>Thermoleptolyngbya sichuanensis</taxon>
    </lineage>
</organism>
<proteinExistence type="predicted"/>
<name>A0A6M8BEH6_9CYAN</name>
<sequence>MRKLNGSSWTTQRFLQLSQDLGHAFGPGLDSATLNRHSDAWTPEKLTYLSKSLSRAFLL</sequence>
<evidence type="ECO:0000313" key="1">
    <source>
        <dbReference type="EMBL" id="QKD82031.1"/>
    </source>
</evidence>
<dbReference type="Proteomes" id="UP000505210">
    <property type="component" value="Chromosome"/>
</dbReference>
<protein>
    <submittedName>
        <fullName evidence="1">Uncharacterized protein</fullName>
    </submittedName>
</protein>
<accession>A0A6M8BEH6</accession>
<dbReference type="AlphaFoldDB" id="A0A6M8BEH6"/>